<keyword evidence="2" id="KW-0285">Flavoprotein</keyword>
<organism evidence="6 7">
    <name type="scientific">Intrasporangium calvum</name>
    <dbReference type="NCBI Taxonomy" id="53358"/>
    <lineage>
        <taxon>Bacteria</taxon>
        <taxon>Bacillati</taxon>
        <taxon>Actinomycetota</taxon>
        <taxon>Actinomycetes</taxon>
        <taxon>Micrococcales</taxon>
        <taxon>Intrasporangiaceae</taxon>
        <taxon>Intrasporangium</taxon>
    </lineage>
</organism>
<name>A0ABT5GME3_9MICO</name>
<dbReference type="Proteomes" id="UP001150259">
    <property type="component" value="Unassembled WGS sequence"/>
</dbReference>
<evidence type="ECO:0000256" key="2">
    <source>
        <dbReference type="ARBA" id="ARBA00022630"/>
    </source>
</evidence>
<proteinExistence type="predicted"/>
<evidence type="ECO:0000256" key="3">
    <source>
        <dbReference type="ARBA" id="ARBA00022827"/>
    </source>
</evidence>
<dbReference type="InterPro" id="IPR050315">
    <property type="entry name" value="FAD-oxidoreductase_2"/>
</dbReference>
<evidence type="ECO:0000256" key="4">
    <source>
        <dbReference type="ARBA" id="ARBA00023002"/>
    </source>
</evidence>
<protein>
    <submittedName>
        <fullName evidence="6">FAD-dependent oxidoreductase</fullName>
    </submittedName>
</protein>
<evidence type="ECO:0000256" key="1">
    <source>
        <dbReference type="ARBA" id="ARBA00001974"/>
    </source>
</evidence>
<dbReference type="InterPro" id="IPR003953">
    <property type="entry name" value="FAD-dep_OxRdtase_2_FAD-bd"/>
</dbReference>
<dbReference type="SUPFAM" id="SSF51905">
    <property type="entry name" value="FAD/NAD(P)-binding domain"/>
    <property type="match status" value="1"/>
</dbReference>
<sequence>MREEPGIPSAGLPVDEALPERVGVLVLGGGLAGAAALLAAAEAGQYAVLLEKTTAFGGSTVRSAGLSAFVGTDEQLEQGIADSVELLRKDLLEVGGHVNDEALVDLYCAEQLGTYRWLKGHGVRYGHIHAASGQSAPRSHPSDTTAMLRSLFSAAGRLGARLVLGADVQRILHDGSRVTGVLVERDGETREVLADAVVLATGGFSRDRAMLERFAPQMAQALLAGGEGNHGDGLRMAMKLGAGLRDLPYVKGTYGIFHEPHPGEDGTGILAVYKGAIAVNRHGRRFVDESIPYKALGDASLAQPTARTWQVFDAKVLAASNDEVPIYDFGGRERAGMLEIADTIEELAVRLGTDPGVLEDTVADYNARIAAGEPDPLGRVHLVGGVGERTPIDTPPFYAQLSGTVVLATYCGVTVDTSMHVLDVFGDPIPRLYAAGELVGGFHGAGYMTGTSIGKSAIFGRVAGTAAAAEESELEW</sequence>
<dbReference type="RefSeq" id="WP_272463400.1">
    <property type="nucleotide sequence ID" value="NZ_JAPFQL010000087.1"/>
</dbReference>
<dbReference type="InterPro" id="IPR036188">
    <property type="entry name" value="FAD/NAD-bd_sf"/>
</dbReference>
<evidence type="ECO:0000259" key="5">
    <source>
        <dbReference type="Pfam" id="PF00890"/>
    </source>
</evidence>
<evidence type="ECO:0000313" key="7">
    <source>
        <dbReference type="Proteomes" id="UP001150259"/>
    </source>
</evidence>
<dbReference type="Gene3D" id="3.90.700.10">
    <property type="entry name" value="Succinate dehydrogenase/fumarate reductase flavoprotein, catalytic domain"/>
    <property type="match status" value="1"/>
</dbReference>
<dbReference type="PANTHER" id="PTHR43400">
    <property type="entry name" value="FUMARATE REDUCTASE"/>
    <property type="match status" value="1"/>
</dbReference>
<dbReference type="InterPro" id="IPR027477">
    <property type="entry name" value="Succ_DH/fumarate_Rdtase_cat_sf"/>
</dbReference>
<keyword evidence="4" id="KW-0560">Oxidoreductase</keyword>
<dbReference type="PANTHER" id="PTHR43400:SF10">
    <property type="entry name" value="3-OXOSTEROID 1-DEHYDROGENASE"/>
    <property type="match status" value="1"/>
</dbReference>
<dbReference type="Gene3D" id="3.50.50.60">
    <property type="entry name" value="FAD/NAD(P)-binding domain"/>
    <property type="match status" value="1"/>
</dbReference>
<evidence type="ECO:0000313" key="6">
    <source>
        <dbReference type="EMBL" id="MDC5698836.1"/>
    </source>
</evidence>
<dbReference type="Pfam" id="PF00890">
    <property type="entry name" value="FAD_binding_2"/>
    <property type="match status" value="1"/>
</dbReference>
<gene>
    <name evidence="6" type="ORF">OO014_16405</name>
</gene>
<comment type="caution">
    <text evidence="6">The sequence shown here is derived from an EMBL/GenBank/DDBJ whole genome shotgun (WGS) entry which is preliminary data.</text>
</comment>
<accession>A0ABT5GME3</accession>
<dbReference type="SUPFAM" id="SSF56425">
    <property type="entry name" value="Succinate dehydrogenase/fumarate reductase flavoprotein, catalytic domain"/>
    <property type="match status" value="1"/>
</dbReference>
<feature type="domain" description="FAD-dependent oxidoreductase 2 FAD-binding" evidence="5">
    <location>
        <begin position="24"/>
        <end position="452"/>
    </location>
</feature>
<keyword evidence="7" id="KW-1185">Reference proteome</keyword>
<comment type="cofactor">
    <cofactor evidence="1">
        <name>FAD</name>
        <dbReference type="ChEBI" id="CHEBI:57692"/>
    </cofactor>
</comment>
<keyword evidence="3" id="KW-0274">FAD</keyword>
<dbReference type="EMBL" id="JAPFQL010000087">
    <property type="protein sequence ID" value="MDC5698836.1"/>
    <property type="molecule type" value="Genomic_DNA"/>
</dbReference>
<reference evidence="6 7" key="1">
    <citation type="submission" date="2022-11" db="EMBL/GenBank/DDBJ databases">
        <title>Anaerobic phenanthrene biodegradation by a DNRA strain PheN6.</title>
        <authorList>
            <person name="Zhang Z."/>
        </authorList>
    </citation>
    <scope>NUCLEOTIDE SEQUENCE [LARGE SCALE GENOMIC DNA]</scope>
    <source>
        <strain evidence="6 7">PheN6</strain>
    </source>
</reference>